<dbReference type="CDD" id="cd02440">
    <property type="entry name" value="AdoMet_MTases"/>
    <property type="match status" value="1"/>
</dbReference>
<evidence type="ECO:0000259" key="3">
    <source>
        <dbReference type="Pfam" id="PF13649"/>
    </source>
</evidence>
<name>A0A2G6QB15_9BACI</name>
<dbReference type="GO" id="GO:0032259">
    <property type="term" value="P:methylation"/>
    <property type="evidence" value="ECO:0007669"/>
    <property type="project" value="UniProtKB-KW"/>
</dbReference>
<keyword evidence="2" id="KW-0808">Transferase</keyword>
<sequence length="265" mass="30749">MGIILLIREVIELNSKQIEKPVTDYDTNYFDQSYLDAHKKILNDGLEEQIELISSILNSTKETNILDFFCGHGRHAFKLLDKGFNVTGLDINEKYLEIIKTRTNDTIKTIHADGRKYIGKENFDAVLSLENSIGYIENYDDNLAILKSIHSCLKPKGKLIMTLINRDYFIRKFHTLAWFENGEGKYILEKRKFDSKTSVLQIEEKRLTVNGPEQNYKLNMRLFGATELNQMLKIAGFQVIDLFGDFDKNSYHLNSPEMIYICEKI</sequence>
<dbReference type="Gene3D" id="3.40.50.150">
    <property type="entry name" value="Vaccinia Virus protein VP39"/>
    <property type="match status" value="1"/>
</dbReference>
<organism evidence="4 5">
    <name type="scientific">Bacillus fungorum</name>
    <dbReference type="NCBI Taxonomy" id="2039284"/>
    <lineage>
        <taxon>Bacteria</taxon>
        <taxon>Bacillati</taxon>
        <taxon>Bacillota</taxon>
        <taxon>Bacilli</taxon>
        <taxon>Bacillales</taxon>
        <taxon>Bacillaceae</taxon>
        <taxon>Bacillus</taxon>
    </lineage>
</organism>
<dbReference type="Pfam" id="PF13649">
    <property type="entry name" value="Methyltransf_25"/>
    <property type="match status" value="1"/>
</dbReference>
<reference evidence="4 5" key="1">
    <citation type="submission" date="2017-09" db="EMBL/GenBank/DDBJ databases">
        <title>Biocontrol bacteria screening and application from spent mushroom substrate.</title>
        <authorList>
            <person name="Sun X."/>
        </authorList>
    </citation>
    <scope>NUCLEOTIDE SEQUENCE [LARGE SCALE GENOMIC DNA]</scope>
    <source>
        <strain evidence="4 5">100374</strain>
    </source>
</reference>
<keyword evidence="1" id="KW-0489">Methyltransferase</keyword>
<proteinExistence type="predicted"/>
<dbReference type="Proteomes" id="UP000228484">
    <property type="component" value="Unassembled WGS sequence"/>
</dbReference>
<dbReference type="AlphaFoldDB" id="A0A2G6QB15"/>
<comment type="caution">
    <text evidence="4">The sequence shown here is derived from an EMBL/GenBank/DDBJ whole genome shotgun (WGS) entry which is preliminary data.</text>
</comment>
<accession>A0A2G6QB15</accession>
<dbReference type="Gene3D" id="2.20.25.110">
    <property type="entry name" value="S-adenosyl-L-methionine-dependent methyltransferases"/>
    <property type="match status" value="1"/>
</dbReference>
<dbReference type="SUPFAM" id="SSF53335">
    <property type="entry name" value="S-adenosyl-L-methionine-dependent methyltransferases"/>
    <property type="match status" value="1"/>
</dbReference>
<keyword evidence="5" id="KW-1185">Reference proteome</keyword>
<evidence type="ECO:0000313" key="5">
    <source>
        <dbReference type="Proteomes" id="UP000228484"/>
    </source>
</evidence>
<evidence type="ECO:0000256" key="2">
    <source>
        <dbReference type="ARBA" id="ARBA00022679"/>
    </source>
</evidence>
<gene>
    <name evidence="4" type="ORF">CO726_20410</name>
</gene>
<dbReference type="PANTHER" id="PTHR43861">
    <property type="entry name" value="TRANS-ACONITATE 2-METHYLTRANSFERASE-RELATED"/>
    <property type="match status" value="1"/>
</dbReference>
<dbReference type="GO" id="GO:0008168">
    <property type="term" value="F:methyltransferase activity"/>
    <property type="evidence" value="ECO:0007669"/>
    <property type="project" value="UniProtKB-KW"/>
</dbReference>
<feature type="domain" description="Methyltransferase" evidence="3">
    <location>
        <begin position="65"/>
        <end position="157"/>
    </location>
</feature>
<dbReference type="EMBL" id="NWUW01000016">
    <property type="protein sequence ID" value="PIE93570.1"/>
    <property type="molecule type" value="Genomic_DNA"/>
</dbReference>
<evidence type="ECO:0000256" key="1">
    <source>
        <dbReference type="ARBA" id="ARBA00022603"/>
    </source>
</evidence>
<protein>
    <recommendedName>
        <fullName evidence="3">Methyltransferase domain-containing protein</fullName>
    </recommendedName>
</protein>
<dbReference type="InterPro" id="IPR029063">
    <property type="entry name" value="SAM-dependent_MTases_sf"/>
</dbReference>
<evidence type="ECO:0000313" key="4">
    <source>
        <dbReference type="EMBL" id="PIE93570.1"/>
    </source>
</evidence>
<dbReference type="InterPro" id="IPR041698">
    <property type="entry name" value="Methyltransf_25"/>
</dbReference>
<dbReference type="PANTHER" id="PTHR43861:SF1">
    <property type="entry name" value="TRANS-ACONITATE 2-METHYLTRANSFERASE"/>
    <property type="match status" value="1"/>
</dbReference>